<sequence>MSNHTGARRIDSQETLNGDSLETFSDLSCSHMPITIAPPATSELDDRTYLLTTASKKKKIPYKTIAKEEFRWLAASSVPVVVTYFLQFSLGFANFVAIGNLGAKEMAATSLAYMVSGVFALAPALGYASAMDTFCSSAFTASTDKTLVGLHFQRGIVAVTLHLIPVSFVFLNMERLMLLLGQDAEIAELCGQYMRVFLPGVLPWALYECTKRYLQAQGIMRTSTIVILIAAPVHWLNSYLLILSPSMGLGYIGAPLNLTITFWMMFLGIWAYAMLSPHARATWGGWSWDCMRGLSAFYKLGIPAVITTCSEWWAFEALSLLASFFGASQLAAQAIIINIVSLSGQIPSAMGFTSTPRIGNLLGGGKPRQARISSHVITVMTIVVGMLTSVLFVVWRQWWSEMYSNDPEVVAVVLEIMPIAGIFLTCNGLNQVFAAILRGLGRQKLGAYIVIPSFNFFGLPLSIYFAYGPPQLEVVGLWYGTCIGTVVSALAQLVVIVYWTDWDKEVERCLRRLILSSPNHGIMGANDDGCSTPVNEEGCIDQTPLARGEGGYGSIV</sequence>
<dbReference type="GO" id="GO:0042910">
    <property type="term" value="F:xenobiotic transmembrane transporter activity"/>
    <property type="evidence" value="ECO:0007669"/>
    <property type="project" value="InterPro"/>
</dbReference>
<feature type="transmembrane region" description="Helical" evidence="6">
    <location>
        <begin position="254"/>
        <end position="275"/>
    </location>
</feature>
<evidence type="ECO:0000256" key="4">
    <source>
        <dbReference type="ARBA" id="ARBA00022989"/>
    </source>
</evidence>
<comment type="similarity">
    <text evidence="2">Belongs to the multi antimicrobial extrusion (MATE) (TC 2.A.66.1) family.</text>
</comment>
<evidence type="ECO:0000256" key="2">
    <source>
        <dbReference type="ARBA" id="ARBA00010199"/>
    </source>
</evidence>
<gene>
    <name evidence="7" type="primary">ERC1_2</name>
    <name evidence="7" type="ORF">GGI25_001322</name>
</gene>
<dbReference type="GO" id="GO:0016020">
    <property type="term" value="C:membrane"/>
    <property type="evidence" value="ECO:0007669"/>
    <property type="project" value="UniProtKB-SubCell"/>
</dbReference>
<evidence type="ECO:0000256" key="3">
    <source>
        <dbReference type="ARBA" id="ARBA00022692"/>
    </source>
</evidence>
<dbReference type="GO" id="GO:0015297">
    <property type="term" value="F:antiporter activity"/>
    <property type="evidence" value="ECO:0007669"/>
    <property type="project" value="InterPro"/>
</dbReference>
<dbReference type="EMBL" id="JANBTW010000010">
    <property type="protein sequence ID" value="KAJ2679632.1"/>
    <property type="molecule type" value="Genomic_DNA"/>
</dbReference>
<keyword evidence="3 6" id="KW-0812">Transmembrane</keyword>
<feature type="transmembrane region" description="Helical" evidence="6">
    <location>
        <begin position="150"/>
        <end position="171"/>
    </location>
</feature>
<comment type="caution">
    <text evidence="7">The sequence shown here is derived from an EMBL/GenBank/DDBJ whole genome shotgun (WGS) entry which is preliminary data.</text>
</comment>
<reference evidence="7" key="1">
    <citation type="submission" date="2022-07" db="EMBL/GenBank/DDBJ databases">
        <title>Phylogenomic reconstructions and comparative analyses of Kickxellomycotina fungi.</title>
        <authorList>
            <person name="Reynolds N.K."/>
            <person name="Stajich J.E."/>
            <person name="Barry K."/>
            <person name="Grigoriev I.V."/>
            <person name="Crous P."/>
            <person name="Smith M.E."/>
        </authorList>
    </citation>
    <scope>NUCLEOTIDE SEQUENCE</scope>
    <source>
        <strain evidence="7">NRRL 3115</strain>
    </source>
</reference>
<evidence type="ECO:0000256" key="1">
    <source>
        <dbReference type="ARBA" id="ARBA00004141"/>
    </source>
</evidence>
<dbReference type="InterPro" id="IPR045069">
    <property type="entry name" value="MATE_euk"/>
</dbReference>
<evidence type="ECO:0000256" key="6">
    <source>
        <dbReference type="SAM" id="Phobius"/>
    </source>
</evidence>
<keyword evidence="4 6" id="KW-1133">Transmembrane helix</keyword>
<dbReference type="CDD" id="cd13132">
    <property type="entry name" value="MATE_eukaryotic"/>
    <property type="match status" value="1"/>
</dbReference>
<dbReference type="AlphaFoldDB" id="A0A9W8L0E3"/>
<accession>A0A9W8L0E3</accession>
<feature type="transmembrane region" description="Helical" evidence="6">
    <location>
        <begin position="296"/>
        <end position="315"/>
    </location>
</feature>
<name>A0A9W8L0E3_9FUNG</name>
<keyword evidence="5 6" id="KW-0472">Membrane</keyword>
<protein>
    <submittedName>
        <fullName evidence="7">Ethionine resistance protein</fullName>
    </submittedName>
</protein>
<feature type="transmembrane region" description="Helical" evidence="6">
    <location>
        <begin position="81"/>
        <end position="99"/>
    </location>
</feature>
<evidence type="ECO:0000256" key="5">
    <source>
        <dbReference type="ARBA" id="ARBA00023136"/>
    </source>
</evidence>
<feature type="transmembrane region" description="Helical" evidence="6">
    <location>
        <begin position="477"/>
        <end position="499"/>
    </location>
</feature>
<proteinExistence type="inferred from homology"/>
<feature type="transmembrane region" description="Helical" evidence="6">
    <location>
        <begin position="111"/>
        <end position="130"/>
    </location>
</feature>
<feature type="transmembrane region" description="Helical" evidence="6">
    <location>
        <begin position="222"/>
        <end position="242"/>
    </location>
</feature>
<dbReference type="InterPro" id="IPR002528">
    <property type="entry name" value="MATE_fam"/>
</dbReference>
<dbReference type="OrthoDB" id="2126698at2759"/>
<feature type="transmembrane region" description="Helical" evidence="6">
    <location>
        <begin position="410"/>
        <end position="433"/>
    </location>
</feature>
<feature type="transmembrane region" description="Helical" evidence="6">
    <location>
        <begin position="445"/>
        <end position="465"/>
    </location>
</feature>
<dbReference type="NCBIfam" id="TIGR00797">
    <property type="entry name" value="matE"/>
    <property type="match status" value="1"/>
</dbReference>
<dbReference type="GO" id="GO:1990961">
    <property type="term" value="P:xenobiotic detoxification by transmembrane export across the plasma membrane"/>
    <property type="evidence" value="ECO:0007669"/>
    <property type="project" value="InterPro"/>
</dbReference>
<dbReference type="Proteomes" id="UP001151518">
    <property type="component" value="Unassembled WGS sequence"/>
</dbReference>
<evidence type="ECO:0000313" key="7">
    <source>
        <dbReference type="EMBL" id="KAJ2679632.1"/>
    </source>
</evidence>
<dbReference type="PANTHER" id="PTHR11206">
    <property type="entry name" value="MULTIDRUG RESISTANCE PROTEIN"/>
    <property type="match status" value="1"/>
</dbReference>
<organism evidence="7 8">
    <name type="scientific">Coemansia spiralis</name>
    <dbReference type="NCBI Taxonomy" id="417178"/>
    <lineage>
        <taxon>Eukaryota</taxon>
        <taxon>Fungi</taxon>
        <taxon>Fungi incertae sedis</taxon>
        <taxon>Zoopagomycota</taxon>
        <taxon>Kickxellomycotina</taxon>
        <taxon>Kickxellomycetes</taxon>
        <taxon>Kickxellales</taxon>
        <taxon>Kickxellaceae</taxon>
        <taxon>Coemansia</taxon>
    </lineage>
</organism>
<evidence type="ECO:0000313" key="8">
    <source>
        <dbReference type="Proteomes" id="UP001151518"/>
    </source>
</evidence>
<comment type="subcellular location">
    <subcellularLocation>
        <location evidence="1">Membrane</location>
        <topology evidence="1">Multi-pass membrane protein</topology>
    </subcellularLocation>
</comment>
<feature type="transmembrane region" description="Helical" evidence="6">
    <location>
        <begin position="376"/>
        <end position="398"/>
    </location>
</feature>
<dbReference type="Pfam" id="PF01554">
    <property type="entry name" value="MatE"/>
    <property type="match status" value="2"/>
</dbReference>